<evidence type="ECO:0000313" key="2">
    <source>
        <dbReference type="Proteomes" id="UP001590950"/>
    </source>
</evidence>
<comment type="caution">
    <text evidence="1">The sequence shown here is derived from an EMBL/GenBank/DDBJ whole genome shotgun (WGS) entry which is preliminary data.</text>
</comment>
<organism evidence="1 2">
    <name type="scientific">Stereocaulon virgatum</name>
    <dbReference type="NCBI Taxonomy" id="373712"/>
    <lineage>
        <taxon>Eukaryota</taxon>
        <taxon>Fungi</taxon>
        <taxon>Dikarya</taxon>
        <taxon>Ascomycota</taxon>
        <taxon>Pezizomycotina</taxon>
        <taxon>Lecanoromycetes</taxon>
        <taxon>OSLEUM clade</taxon>
        <taxon>Lecanoromycetidae</taxon>
        <taxon>Lecanorales</taxon>
        <taxon>Lecanorineae</taxon>
        <taxon>Stereocaulaceae</taxon>
        <taxon>Stereocaulon</taxon>
    </lineage>
</organism>
<sequence length="207" mass="21332">MEVGIPSVEIALGDIAEVRPAEVGAGKTPLETLEALAINTLIHRRSEHPKLSDVGCEVAVVEATGVDIANDENVLGAIVGVRLAAVAIRRPVELVDASPEAAMLVGVVGAVLVEADVIGATLVESIDENATEIVDIGGATVGVLPIETTVADILGVIDEATFAVVEGLGLVTTLLLLSISVLLPMKLIETLASEDADRLRQRISAQP</sequence>
<dbReference type="EMBL" id="JBEFKJ010000004">
    <property type="protein sequence ID" value="KAL2046186.1"/>
    <property type="molecule type" value="Genomic_DNA"/>
</dbReference>
<protein>
    <submittedName>
        <fullName evidence="1">Uncharacterized protein</fullName>
    </submittedName>
</protein>
<reference evidence="1 2" key="1">
    <citation type="submission" date="2024-09" db="EMBL/GenBank/DDBJ databases">
        <title>Rethinking Asexuality: The Enigmatic Case of Functional Sexual Genes in Lepraria (Stereocaulaceae).</title>
        <authorList>
            <person name="Doellman M."/>
            <person name="Sun Y."/>
            <person name="Barcenas-Pena A."/>
            <person name="Lumbsch H.T."/>
            <person name="Grewe F."/>
        </authorList>
    </citation>
    <scope>NUCLEOTIDE SEQUENCE [LARGE SCALE GENOMIC DNA]</scope>
    <source>
        <strain evidence="1 2">Mercado 3170</strain>
    </source>
</reference>
<proteinExistence type="predicted"/>
<dbReference type="Proteomes" id="UP001590950">
    <property type="component" value="Unassembled WGS sequence"/>
</dbReference>
<gene>
    <name evidence="1" type="ORF">N7G274_001633</name>
</gene>
<evidence type="ECO:0000313" key="1">
    <source>
        <dbReference type="EMBL" id="KAL2046186.1"/>
    </source>
</evidence>
<name>A0ABR4AN00_9LECA</name>
<keyword evidence="2" id="KW-1185">Reference proteome</keyword>
<accession>A0ABR4AN00</accession>